<feature type="transmembrane region" description="Helical" evidence="1">
    <location>
        <begin position="86"/>
        <end position="107"/>
    </location>
</feature>
<dbReference type="VEuPathDB" id="ToxoDB:ETH_00000085"/>
<dbReference type="GeneID" id="25249244"/>
<evidence type="ECO:0000256" key="1">
    <source>
        <dbReference type="SAM" id="Phobius"/>
    </source>
</evidence>
<evidence type="ECO:0000313" key="3">
    <source>
        <dbReference type="Proteomes" id="UP000030747"/>
    </source>
</evidence>
<dbReference type="VEuPathDB" id="ToxoDB:ETH2_1021800"/>
<keyword evidence="3" id="KW-1185">Reference proteome</keyword>
<name>U6L407_EIMTE</name>
<reference evidence="2" key="2">
    <citation type="submission" date="2013-10" db="EMBL/GenBank/DDBJ databases">
        <authorList>
            <person name="Aslett M."/>
        </authorList>
    </citation>
    <scope>NUCLEOTIDE SEQUENCE [LARGE SCALE GENOMIC DNA]</scope>
    <source>
        <strain evidence="2">Houghton</strain>
    </source>
</reference>
<proteinExistence type="predicted"/>
<dbReference type="OMA" id="THFSIFW"/>
<feature type="transmembrane region" description="Helical" evidence="1">
    <location>
        <begin position="113"/>
        <end position="134"/>
    </location>
</feature>
<accession>U6L407</accession>
<feature type="transmembrane region" description="Helical" evidence="1">
    <location>
        <begin position="20"/>
        <end position="37"/>
    </location>
</feature>
<evidence type="ECO:0000313" key="2">
    <source>
        <dbReference type="EMBL" id="CDJ42480.1"/>
    </source>
</evidence>
<protein>
    <submittedName>
        <fullName evidence="2">Uncharacterized protein</fullName>
    </submittedName>
</protein>
<dbReference type="EMBL" id="HG675721">
    <property type="protein sequence ID" value="CDJ42480.1"/>
    <property type="molecule type" value="Genomic_DNA"/>
</dbReference>
<keyword evidence="1" id="KW-0812">Transmembrane</keyword>
<dbReference type="AlphaFoldDB" id="U6L407"/>
<reference evidence="2" key="1">
    <citation type="submission" date="2013-10" db="EMBL/GenBank/DDBJ databases">
        <title>Genomic analysis of the causative agents of coccidiosis in chickens.</title>
        <authorList>
            <person name="Reid A.J."/>
            <person name="Blake D."/>
            <person name="Billington K."/>
            <person name="Browne H."/>
            <person name="Dunn M."/>
            <person name="Hung S."/>
            <person name="Kawahara F."/>
            <person name="Miranda-Saavedra D."/>
            <person name="Mourier T."/>
            <person name="Nagra H."/>
            <person name="Otto T.D."/>
            <person name="Rawlings N."/>
            <person name="Sanchez A."/>
            <person name="Sanders M."/>
            <person name="Subramaniam C."/>
            <person name="Tay Y."/>
            <person name="Dear P."/>
            <person name="Doerig C."/>
            <person name="Gruber A."/>
            <person name="Parkinson J."/>
            <person name="Shirley M."/>
            <person name="Wan K.L."/>
            <person name="Berriman M."/>
            <person name="Tomley F."/>
            <person name="Pain A."/>
        </authorList>
    </citation>
    <scope>NUCLEOTIDE SEQUENCE [LARGE SCALE GENOMIC DNA]</scope>
    <source>
        <strain evidence="2">Houghton</strain>
    </source>
</reference>
<dbReference type="Proteomes" id="UP000030747">
    <property type="component" value="Unassembled WGS sequence"/>
</dbReference>
<feature type="transmembrane region" description="Helical" evidence="1">
    <location>
        <begin position="49"/>
        <end position="74"/>
    </location>
</feature>
<dbReference type="RefSeq" id="XP_013233230.1">
    <property type="nucleotide sequence ID" value="XM_013377776.1"/>
</dbReference>
<gene>
    <name evidence="2" type="ORF">ETH_00000085</name>
</gene>
<dbReference type="OrthoDB" id="329885at2759"/>
<organism evidence="2 3">
    <name type="scientific">Eimeria tenella</name>
    <name type="common">Coccidian parasite</name>
    <dbReference type="NCBI Taxonomy" id="5802"/>
    <lineage>
        <taxon>Eukaryota</taxon>
        <taxon>Sar</taxon>
        <taxon>Alveolata</taxon>
        <taxon>Apicomplexa</taxon>
        <taxon>Conoidasida</taxon>
        <taxon>Coccidia</taxon>
        <taxon>Eucoccidiorida</taxon>
        <taxon>Eimeriorina</taxon>
        <taxon>Eimeriidae</taxon>
        <taxon>Eimeria</taxon>
    </lineage>
</organism>
<keyword evidence="1" id="KW-1133">Transmembrane helix</keyword>
<keyword evidence="1" id="KW-0472">Membrane</keyword>
<sequence>MDSSNSLQSKLECPGERRNAGLRVVTLVYAALSIYLMTQTAHPTGVGKYPTALSLITATNAFALIGSIFGFLVTLPACMQKTLGSLTVLCFTVSFFLGVASMLSVVFSYFSVYWIVFTCVHVFFSMVAVGASYAHFRGLASQEKLEETVPIAASLPQVTESV</sequence>